<feature type="transmembrane region" description="Helical" evidence="7">
    <location>
        <begin position="557"/>
        <end position="580"/>
    </location>
</feature>
<keyword evidence="2 7" id="KW-0812">Transmembrane</keyword>
<dbReference type="PROSITE" id="PS50893">
    <property type="entry name" value="ABC_TRANSPORTER_2"/>
    <property type="match status" value="1"/>
</dbReference>
<reference evidence="10" key="1">
    <citation type="submission" date="2022-12" db="EMBL/GenBank/DDBJ databases">
        <title>Genome assemblies of Blomia tropicalis.</title>
        <authorList>
            <person name="Cui Y."/>
        </authorList>
    </citation>
    <scope>NUCLEOTIDE SEQUENCE</scope>
    <source>
        <tissue evidence="10">Adult mites</tissue>
    </source>
</reference>
<evidence type="ECO:0000256" key="4">
    <source>
        <dbReference type="ARBA" id="ARBA00022840"/>
    </source>
</evidence>
<dbReference type="Pfam" id="PF12698">
    <property type="entry name" value="ABC2_membrane_3"/>
    <property type="match status" value="1"/>
</dbReference>
<evidence type="ECO:0000313" key="11">
    <source>
        <dbReference type="Proteomes" id="UP001142055"/>
    </source>
</evidence>
<dbReference type="EMBL" id="JAPWDV010000003">
    <property type="protein sequence ID" value="KAJ6216304.1"/>
    <property type="molecule type" value="Genomic_DNA"/>
</dbReference>
<feature type="domain" description="ABC transporter" evidence="8">
    <location>
        <begin position="4"/>
        <end position="240"/>
    </location>
</feature>
<protein>
    <submittedName>
        <fullName evidence="10">Uncharacterized protein</fullName>
    </submittedName>
</protein>
<evidence type="ECO:0000313" key="10">
    <source>
        <dbReference type="EMBL" id="KAJ6216304.1"/>
    </source>
</evidence>
<comment type="subcellular location">
    <subcellularLocation>
        <location evidence="1">Membrane</location>
        <topology evidence="1">Multi-pass membrane protein</topology>
    </subcellularLocation>
</comment>
<dbReference type="InterPro" id="IPR047817">
    <property type="entry name" value="ABC2_TM_bact-type"/>
</dbReference>
<dbReference type="InterPro" id="IPR003593">
    <property type="entry name" value="AAA+_ATPase"/>
</dbReference>
<feature type="transmembrane region" description="Helical" evidence="7">
    <location>
        <begin position="432"/>
        <end position="458"/>
    </location>
</feature>
<accession>A0A9Q0LZT7</accession>
<evidence type="ECO:0000256" key="3">
    <source>
        <dbReference type="ARBA" id="ARBA00022741"/>
    </source>
</evidence>
<evidence type="ECO:0000256" key="5">
    <source>
        <dbReference type="ARBA" id="ARBA00022989"/>
    </source>
</evidence>
<organism evidence="10 11">
    <name type="scientific">Blomia tropicalis</name>
    <name type="common">Mite</name>
    <dbReference type="NCBI Taxonomy" id="40697"/>
    <lineage>
        <taxon>Eukaryota</taxon>
        <taxon>Metazoa</taxon>
        <taxon>Ecdysozoa</taxon>
        <taxon>Arthropoda</taxon>
        <taxon>Chelicerata</taxon>
        <taxon>Arachnida</taxon>
        <taxon>Acari</taxon>
        <taxon>Acariformes</taxon>
        <taxon>Sarcoptiformes</taxon>
        <taxon>Astigmata</taxon>
        <taxon>Glycyphagoidea</taxon>
        <taxon>Echimyopodidae</taxon>
        <taxon>Blomia</taxon>
    </lineage>
</organism>
<dbReference type="Proteomes" id="UP001142055">
    <property type="component" value="Chromosome 3"/>
</dbReference>
<dbReference type="GO" id="GO:0016020">
    <property type="term" value="C:membrane"/>
    <property type="evidence" value="ECO:0007669"/>
    <property type="project" value="UniProtKB-SubCell"/>
</dbReference>
<dbReference type="Gene3D" id="3.40.50.300">
    <property type="entry name" value="P-loop containing nucleotide triphosphate hydrolases"/>
    <property type="match status" value="2"/>
</dbReference>
<feature type="domain" description="ABC transmembrane type-2" evidence="9">
    <location>
        <begin position="343"/>
        <end position="583"/>
    </location>
</feature>
<dbReference type="OMA" id="GPIWLVF"/>
<dbReference type="InterPro" id="IPR027417">
    <property type="entry name" value="P-loop_NTPase"/>
</dbReference>
<evidence type="ECO:0000259" key="9">
    <source>
        <dbReference type="PROSITE" id="PS51012"/>
    </source>
</evidence>
<comment type="caution">
    <text evidence="10">The sequence shown here is derived from an EMBL/GenBank/DDBJ whole genome shotgun (WGS) entry which is preliminary data.</text>
</comment>
<evidence type="ECO:0000256" key="7">
    <source>
        <dbReference type="SAM" id="Phobius"/>
    </source>
</evidence>
<evidence type="ECO:0000256" key="2">
    <source>
        <dbReference type="ARBA" id="ARBA00022692"/>
    </source>
</evidence>
<dbReference type="GO" id="GO:0005524">
    <property type="term" value="F:ATP binding"/>
    <property type="evidence" value="ECO:0007669"/>
    <property type="project" value="UniProtKB-KW"/>
</dbReference>
<dbReference type="PANTHER" id="PTHR43038:SF3">
    <property type="entry name" value="ABC TRANSPORTER G FAMILY MEMBER 20 ISOFORM X1"/>
    <property type="match status" value="1"/>
</dbReference>
<keyword evidence="4" id="KW-0067">ATP-binding</keyword>
<evidence type="ECO:0000256" key="1">
    <source>
        <dbReference type="ARBA" id="ARBA00004141"/>
    </source>
</evidence>
<dbReference type="AlphaFoldDB" id="A0A9Q0LZT7"/>
<dbReference type="InterPro" id="IPR003439">
    <property type="entry name" value="ABC_transporter-like_ATP-bd"/>
</dbReference>
<evidence type="ECO:0000259" key="8">
    <source>
        <dbReference type="PROSITE" id="PS50893"/>
    </source>
</evidence>
<keyword evidence="6 7" id="KW-0472">Membrane</keyword>
<dbReference type="PANTHER" id="PTHR43038">
    <property type="entry name" value="ATP-BINDING CASSETTE, SUB-FAMILY H, MEMBER 1"/>
    <property type="match status" value="1"/>
</dbReference>
<gene>
    <name evidence="10" type="ORF">RDWZM_007461</name>
</gene>
<sequence>MSAISINNVSFNYSGNQVLTDINADIPYGKIYCLLGPSGAGKTTLLRLILGRIKPCNGSIKVMGKEPGKNNRSIGYMPQDTALCMTFTVEQTLQYFANIYRLSSKTFWEKFVKKRFLKKILNLPEDDLKLRNYQNISVVIVTHYIEEAALGHIVGIMRDGTILEEGSPKKLVQKYEQKTLEDVFMHICTFGRTNQLNYMNDNEETSIAQLYAKEEPKIDHVKEFPELNTKTFQALILCTLYNRNEIPVHTAVFIEEPEPYYSKQILDSIQKVDVYYLNPIYYNSLDDAVNAIHHGNAVGALWFSRNFSDSLESRINDQDIDNFTLNSSTIKLFVDNSGYLFSNGFVDSVRQTVYNFLSSLESEKNLLFSEAPIKIEEILYAKDSKLTDFLLPGYLICFIYLSQVSLSSQLLIQEKKDGLFERSLVADVGHNLIFLSHFLSSCILSVIQITLMLIFSLVIFNITNYGSYRLIFVLVFCQAASAISTGLLISSIIDQGFVAILAAIFVTFSQLFSSGSVFPMEMVRPSLRQFFYFCPIALPAESLRNAMLRGWHITHPYVYNGLAVNIGSGLLFAIVASIIFKRFS</sequence>
<keyword evidence="5 7" id="KW-1133">Transmembrane helix</keyword>
<proteinExistence type="predicted"/>
<dbReference type="SMART" id="SM00382">
    <property type="entry name" value="AAA"/>
    <property type="match status" value="1"/>
</dbReference>
<keyword evidence="11" id="KW-1185">Reference proteome</keyword>
<dbReference type="GO" id="GO:0016887">
    <property type="term" value="F:ATP hydrolysis activity"/>
    <property type="evidence" value="ECO:0007669"/>
    <property type="project" value="InterPro"/>
</dbReference>
<dbReference type="Pfam" id="PF00005">
    <property type="entry name" value="ABC_tran"/>
    <property type="match status" value="1"/>
</dbReference>
<feature type="transmembrane region" description="Helical" evidence="7">
    <location>
        <begin position="470"/>
        <end position="493"/>
    </location>
</feature>
<dbReference type="InterPro" id="IPR013525">
    <property type="entry name" value="ABC2_TM"/>
</dbReference>
<dbReference type="SUPFAM" id="SSF52540">
    <property type="entry name" value="P-loop containing nucleoside triphosphate hydrolases"/>
    <property type="match status" value="1"/>
</dbReference>
<name>A0A9Q0LZT7_BLOTA</name>
<dbReference type="PROSITE" id="PS51012">
    <property type="entry name" value="ABC_TM2"/>
    <property type="match status" value="1"/>
</dbReference>
<evidence type="ECO:0000256" key="6">
    <source>
        <dbReference type="ARBA" id="ARBA00023136"/>
    </source>
</evidence>
<feature type="transmembrane region" description="Helical" evidence="7">
    <location>
        <begin position="499"/>
        <end position="518"/>
    </location>
</feature>
<dbReference type="GO" id="GO:0140359">
    <property type="term" value="F:ABC-type transporter activity"/>
    <property type="evidence" value="ECO:0007669"/>
    <property type="project" value="InterPro"/>
</dbReference>
<keyword evidence="3" id="KW-0547">Nucleotide-binding</keyword>